<keyword evidence="4" id="KW-0687">Ribonucleoprotein</keyword>
<dbReference type="AlphaFoldDB" id="A0AA39UGD7"/>
<dbReference type="InterPro" id="IPR036956">
    <property type="entry name" value="Impact_N_sf"/>
</dbReference>
<dbReference type="Pfam" id="PF01205">
    <property type="entry name" value="Impact_N"/>
    <property type="match status" value="1"/>
</dbReference>
<gene>
    <name evidence="4" type="ORF">IW261DRAFT_1454147</name>
</gene>
<evidence type="ECO:0000313" key="4">
    <source>
        <dbReference type="EMBL" id="KAK0486193.1"/>
    </source>
</evidence>
<feature type="region of interest" description="Disordered" evidence="2">
    <location>
        <begin position="190"/>
        <end position="216"/>
    </location>
</feature>
<organism evidence="4 5">
    <name type="scientific">Armillaria novae-zelandiae</name>
    <dbReference type="NCBI Taxonomy" id="153914"/>
    <lineage>
        <taxon>Eukaryota</taxon>
        <taxon>Fungi</taxon>
        <taxon>Dikarya</taxon>
        <taxon>Basidiomycota</taxon>
        <taxon>Agaricomycotina</taxon>
        <taxon>Agaricomycetes</taxon>
        <taxon>Agaricomycetidae</taxon>
        <taxon>Agaricales</taxon>
        <taxon>Marasmiineae</taxon>
        <taxon>Physalacriaceae</taxon>
        <taxon>Armillaria</taxon>
    </lineage>
</organism>
<sequence>MYNVSENAEVAQSKFGRILRSEWPRLFNRLPSRLHLMIRYLIASRRSIQSRMLPNQARLASGDSGDTSRWPCPIYASERITVHKSTFLAHATEIRDAEMLPVFIDHLTSLPQLKRATHCMYAYRVSSSPLSLGQQDGGESGAGDHLARLLELSQCEDVVVVVSRWYGGVQLGSERWRRISEVAKDALNKGGFMRKREENTNKPATTKNGKKQKKKK</sequence>
<comment type="caution">
    <text evidence="4">The sequence shown here is derived from an EMBL/GenBank/DDBJ whole genome shotgun (WGS) entry which is preliminary data.</text>
</comment>
<accession>A0AA39UGD7</accession>
<comment type="similarity">
    <text evidence="1">Belongs to the IMPACT family.</text>
</comment>
<dbReference type="SUPFAM" id="SSF54211">
    <property type="entry name" value="Ribosomal protein S5 domain 2-like"/>
    <property type="match status" value="1"/>
</dbReference>
<dbReference type="InterPro" id="IPR023582">
    <property type="entry name" value="Impact"/>
</dbReference>
<dbReference type="InterPro" id="IPR020568">
    <property type="entry name" value="Ribosomal_Su5_D2-typ_SF"/>
</dbReference>
<dbReference type="GO" id="GO:0006446">
    <property type="term" value="P:regulation of translational initiation"/>
    <property type="evidence" value="ECO:0007669"/>
    <property type="project" value="TreeGrafter"/>
</dbReference>
<keyword evidence="5" id="KW-1185">Reference proteome</keyword>
<proteinExistence type="inferred from homology"/>
<dbReference type="Gene3D" id="3.30.230.30">
    <property type="entry name" value="Impact, N-terminal domain"/>
    <property type="match status" value="1"/>
</dbReference>
<name>A0AA39UGD7_9AGAR</name>
<evidence type="ECO:0000256" key="1">
    <source>
        <dbReference type="ARBA" id="ARBA00007665"/>
    </source>
</evidence>
<dbReference type="GO" id="GO:0005840">
    <property type="term" value="C:ribosome"/>
    <property type="evidence" value="ECO:0007669"/>
    <property type="project" value="UniProtKB-KW"/>
</dbReference>
<evidence type="ECO:0000259" key="3">
    <source>
        <dbReference type="Pfam" id="PF01205"/>
    </source>
</evidence>
<dbReference type="EMBL" id="JAUEPR010000004">
    <property type="protein sequence ID" value="KAK0486193.1"/>
    <property type="molecule type" value="Genomic_DNA"/>
</dbReference>
<keyword evidence="4" id="KW-0689">Ribosomal protein</keyword>
<dbReference type="GO" id="GO:0140469">
    <property type="term" value="P:GCN2-mediated signaling"/>
    <property type="evidence" value="ECO:0007669"/>
    <property type="project" value="TreeGrafter"/>
</dbReference>
<protein>
    <submittedName>
        <fullName evidence="4">Ribosomal protein S5 domain 2-type protein</fullName>
    </submittedName>
</protein>
<evidence type="ECO:0000256" key="2">
    <source>
        <dbReference type="SAM" id="MobiDB-lite"/>
    </source>
</evidence>
<feature type="domain" description="Impact N-terminal" evidence="3">
    <location>
        <begin position="84"/>
        <end position="187"/>
    </location>
</feature>
<dbReference type="PANTHER" id="PTHR16301:SF25">
    <property type="entry name" value="PROTEIN IMPACT"/>
    <property type="match status" value="1"/>
</dbReference>
<dbReference type="PANTHER" id="PTHR16301">
    <property type="entry name" value="IMPACT-RELATED"/>
    <property type="match status" value="1"/>
</dbReference>
<dbReference type="Proteomes" id="UP001175227">
    <property type="component" value="Unassembled WGS sequence"/>
</dbReference>
<evidence type="ECO:0000313" key="5">
    <source>
        <dbReference type="Proteomes" id="UP001175227"/>
    </source>
</evidence>
<dbReference type="GO" id="GO:0005737">
    <property type="term" value="C:cytoplasm"/>
    <property type="evidence" value="ECO:0007669"/>
    <property type="project" value="TreeGrafter"/>
</dbReference>
<dbReference type="InterPro" id="IPR001498">
    <property type="entry name" value="Impact_N"/>
</dbReference>
<reference evidence="4" key="1">
    <citation type="submission" date="2023-06" db="EMBL/GenBank/DDBJ databases">
        <authorList>
            <consortium name="Lawrence Berkeley National Laboratory"/>
            <person name="Ahrendt S."/>
            <person name="Sahu N."/>
            <person name="Indic B."/>
            <person name="Wong-Bajracharya J."/>
            <person name="Merenyi Z."/>
            <person name="Ke H.-M."/>
            <person name="Monk M."/>
            <person name="Kocsube S."/>
            <person name="Drula E."/>
            <person name="Lipzen A."/>
            <person name="Balint B."/>
            <person name="Henrissat B."/>
            <person name="Andreopoulos B."/>
            <person name="Martin F.M."/>
            <person name="Harder C.B."/>
            <person name="Rigling D."/>
            <person name="Ford K.L."/>
            <person name="Foster G.D."/>
            <person name="Pangilinan J."/>
            <person name="Papanicolaou A."/>
            <person name="Barry K."/>
            <person name="LaButti K."/>
            <person name="Viragh M."/>
            <person name="Koriabine M."/>
            <person name="Yan M."/>
            <person name="Riley R."/>
            <person name="Champramary S."/>
            <person name="Plett K.L."/>
            <person name="Tsai I.J."/>
            <person name="Slot J."/>
            <person name="Sipos G."/>
            <person name="Plett J."/>
            <person name="Nagy L.G."/>
            <person name="Grigoriev I.V."/>
        </authorList>
    </citation>
    <scope>NUCLEOTIDE SEQUENCE</scope>
    <source>
        <strain evidence="4">ICMP 16352</strain>
    </source>
</reference>